<protein>
    <submittedName>
        <fullName evidence="1">Uncharacterized protein</fullName>
    </submittedName>
</protein>
<keyword evidence="2" id="KW-1185">Reference proteome</keyword>
<name>A0A4Z0M3I5_9GAMM</name>
<sequence>MLTIKPTASVGENPGGDLEVFAVIDGKKVFLPPEANYVMQDRRGLWYYSKRKPRPKEGDWTPNKTSIACRSEGGYVRALKTDTLLPWLDTCQRTVRMVSGAGLAERRPAD</sequence>
<reference evidence="1 2" key="1">
    <citation type="submission" date="2019-04" db="EMBL/GenBank/DDBJ databases">
        <title>Taxonomy of novel Haliea sp. from mangrove soil of West Coast of India.</title>
        <authorList>
            <person name="Verma A."/>
            <person name="Kumar P."/>
            <person name="Krishnamurthi S."/>
        </authorList>
    </citation>
    <scope>NUCLEOTIDE SEQUENCE [LARGE SCALE GENOMIC DNA]</scope>
    <source>
        <strain evidence="1 2">SAOS-164</strain>
    </source>
</reference>
<accession>A0A4Z0M3I5</accession>
<dbReference type="RefSeq" id="WP_135442450.1">
    <property type="nucleotide sequence ID" value="NZ_SRLE01000006.1"/>
</dbReference>
<evidence type="ECO:0000313" key="1">
    <source>
        <dbReference type="EMBL" id="TGD74007.1"/>
    </source>
</evidence>
<dbReference type="EMBL" id="SRLE01000006">
    <property type="protein sequence ID" value="TGD74007.1"/>
    <property type="molecule type" value="Genomic_DNA"/>
</dbReference>
<gene>
    <name evidence="1" type="ORF">E4634_07655</name>
</gene>
<evidence type="ECO:0000313" key="2">
    <source>
        <dbReference type="Proteomes" id="UP000298050"/>
    </source>
</evidence>
<dbReference type="OrthoDB" id="5734899at2"/>
<proteinExistence type="predicted"/>
<dbReference type="AlphaFoldDB" id="A0A4Z0M3I5"/>
<organism evidence="1 2">
    <name type="scientific">Mangrovimicrobium sediminis</name>
    <dbReference type="NCBI Taxonomy" id="2562682"/>
    <lineage>
        <taxon>Bacteria</taxon>
        <taxon>Pseudomonadati</taxon>
        <taxon>Pseudomonadota</taxon>
        <taxon>Gammaproteobacteria</taxon>
        <taxon>Cellvibrionales</taxon>
        <taxon>Halieaceae</taxon>
        <taxon>Mangrovimicrobium</taxon>
    </lineage>
</organism>
<dbReference type="Proteomes" id="UP000298050">
    <property type="component" value="Unassembled WGS sequence"/>
</dbReference>
<comment type="caution">
    <text evidence="1">The sequence shown here is derived from an EMBL/GenBank/DDBJ whole genome shotgun (WGS) entry which is preliminary data.</text>
</comment>